<name>A0AA39M575_9BILA</name>
<sequence>MIVAGTMVVIANNEYRLEDEVIHILGFHTLIATHINNALALLIFNPEVRSRFRNKMFILVVALAVGFFGLWGNANIIIATFRRKEFQTKCGILIAILACGDTVCIVYVWHNAIRSILPEPTYRSACFWTITPYIFALNFQSILMLMLSVDRLFAICMPIKYRLFSTQKYIFVCAVPAAFSGLLSILMSAAVMVDEQIKVCNPSFALPEMVNTFNNRLGLGSSLITLCFYVVSIALLHIKRKAMRRRSERGVEYSHLVQQYKVMRTIALVIFVFLCSWFYAHLSVFIAMTFKINSGFLDFAMQTVTVPAIICYSTNYYIYLWRSRDYRRAFVEQITFLYKCRNTSKVSVFRTTEQNGSSVTYVAPAVPESTPVVGIRYRKWSRTLYLSVMMFACILYDILVKAIGYITLSNDPVICLISDAYYGIGKDFWVFSQVVINVFVLIVYQKIRKEMKKMSMTAMKTHTDNIMASLYIIVFFYIFGWLTTMCLVGTLRVLTTETNLVVTAELASGIFANLNMTMPAFVYFSRSMAYKNALKRLWRRNRVGTGAISMVTSNQNGSSSRN</sequence>
<dbReference type="InterPro" id="IPR017452">
    <property type="entry name" value="GPCR_Rhodpsn_7TM"/>
</dbReference>
<keyword evidence="4 5" id="KW-0472">Membrane</keyword>
<feature type="transmembrane region" description="Helical" evidence="5">
    <location>
        <begin position="506"/>
        <end position="525"/>
    </location>
</feature>
<feature type="transmembrane region" description="Helical" evidence="5">
    <location>
        <begin position="213"/>
        <end position="236"/>
    </location>
</feature>
<comment type="subcellular location">
    <subcellularLocation>
        <location evidence="1">Membrane</location>
    </subcellularLocation>
</comment>
<dbReference type="GO" id="GO:0004930">
    <property type="term" value="F:G protein-coupled receptor activity"/>
    <property type="evidence" value="ECO:0007669"/>
    <property type="project" value="InterPro"/>
</dbReference>
<dbReference type="PROSITE" id="PS50262">
    <property type="entry name" value="G_PROTEIN_RECEP_F1_2"/>
    <property type="match status" value="1"/>
</dbReference>
<dbReference type="PANTHER" id="PTHR23360">
    <property type="entry name" value="G-PROTEIN COUPLED RECEPTORS FAMILY 1 PROFILE DOMAIN-CONTAINING PROTEIN-RELATED"/>
    <property type="match status" value="1"/>
</dbReference>
<organism evidence="7 8">
    <name type="scientific">Steinernema hermaphroditum</name>
    <dbReference type="NCBI Taxonomy" id="289476"/>
    <lineage>
        <taxon>Eukaryota</taxon>
        <taxon>Metazoa</taxon>
        <taxon>Ecdysozoa</taxon>
        <taxon>Nematoda</taxon>
        <taxon>Chromadorea</taxon>
        <taxon>Rhabditida</taxon>
        <taxon>Tylenchina</taxon>
        <taxon>Panagrolaimomorpha</taxon>
        <taxon>Strongyloidoidea</taxon>
        <taxon>Steinernematidae</taxon>
        <taxon>Steinernema</taxon>
    </lineage>
</organism>
<evidence type="ECO:0000256" key="5">
    <source>
        <dbReference type="SAM" id="Phobius"/>
    </source>
</evidence>
<feature type="transmembrane region" description="Helical" evidence="5">
    <location>
        <begin position="266"/>
        <end position="287"/>
    </location>
</feature>
<dbReference type="InterPro" id="IPR047130">
    <property type="entry name" value="7TM_GPCR_Srsx_nematod"/>
</dbReference>
<feature type="transmembrane region" description="Helical" evidence="5">
    <location>
        <begin position="468"/>
        <end position="494"/>
    </location>
</feature>
<evidence type="ECO:0000256" key="4">
    <source>
        <dbReference type="ARBA" id="ARBA00023136"/>
    </source>
</evidence>
<dbReference type="PANTHER" id="PTHR23360:SF37">
    <property type="entry name" value="G-PROTEIN COUPLED RECEPTORS FAMILY 1 PROFILE DOMAIN-CONTAINING PROTEIN"/>
    <property type="match status" value="1"/>
</dbReference>
<dbReference type="CDD" id="cd00637">
    <property type="entry name" value="7tm_classA_rhodopsin-like"/>
    <property type="match status" value="1"/>
</dbReference>
<feature type="transmembrane region" description="Helical" evidence="5">
    <location>
        <begin position="169"/>
        <end position="193"/>
    </location>
</feature>
<accession>A0AA39M575</accession>
<proteinExistence type="predicted"/>
<feature type="transmembrane region" description="Helical" evidence="5">
    <location>
        <begin position="428"/>
        <end position="447"/>
    </location>
</feature>
<feature type="transmembrane region" description="Helical" evidence="5">
    <location>
        <begin position="21"/>
        <end position="44"/>
    </location>
</feature>
<feature type="domain" description="G-protein coupled receptors family 1 profile" evidence="6">
    <location>
        <begin position="72"/>
        <end position="319"/>
    </location>
</feature>
<keyword evidence="2 5" id="KW-0812">Transmembrane</keyword>
<dbReference type="Proteomes" id="UP001175271">
    <property type="component" value="Unassembled WGS sequence"/>
</dbReference>
<dbReference type="GO" id="GO:0016020">
    <property type="term" value="C:membrane"/>
    <property type="evidence" value="ECO:0007669"/>
    <property type="project" value="UniProtKB-SubCell"/>
</dbReference>
<evidence type="ECO:0000256" key="2">
    <source>
        <dbReference type="ARBA" id="ARBA00022692"/>
    </source>
</evidence>
<evidence type="ECO:0000256" key="1">
    <source>
        <dbReference type="ARBA" id="ARBA00004370"/>
    </source>
</evidence>
<evidence type="ECO:0000313" key="7">
    <source>
        <dbReference type="EMBL" id="KAK0420995.1"/>
    </source>
</evidence>
<dbReference type="AlphaFoldDB" id="A0AA39M575"/>
<feature type="transmembrane region" description="Helical" evidence="5">
    <location>
        <begin position="56"/>
        <end position="78"/>
    </location>
</feature>
<protein>
    <recommendedName>
        <fullName evidence="6">G-protein coupled receptors family 1 profile domain-containing protein</fullName>
    </recommendedName>
</protein>
<evidence type="ECO:0000256" key="3">
    <source>
        <dbReference type="ARBA" id="ARBA00022989"/>
    </source>
</evidence>
<evidence type="ECO:0000259" key="6">
    <source>
        <dbReference type="PROSITE" id="PS50262"/>
    </source>
</evidence>
<feature type="transmembrane region" description="Helical" evidence="5">
    <location>
        <begin position="384"/>
        <end position="408"/>
    </location>
</feature>
<dbReference type="Pfam" id="PF10320">
    <property type="entry name" value="7TM_GPCR_Srsx"/>
    <property type="match status" value="2"/>
</dbReference>
<keyword evidence="8" id="KW-1185">Reference proteome</keyword>
<reference evidence="7" key="1">
    <citation type="submission" date="2023-06" db="EMBL/GenBank/DDBJ databases">
        <title>Genomic analysis of the entomopathogenic nematode Steinernema hermaphroditum.</title>
        <authorList>
            <person name="Schwarz E.M."/>
            <person name="Heppert J.K."/>
            <person name="Baniya A."/>
            <person name="Schwartz H.T."/>
            <person name="Tan C.-H."/>
            <person name="Antoshechkin I."/>
            <person name="Sternberg P.W."/>
            <person name="Goodrich-Blair H."/>
            <person name="Dillman A.R."/>
        </authorList>
    </citation>
    <scope>NUCLEOTIDE SEQUENCE</scope>
    <source>
        <strain evidence="7">PS9179</strain>
        <tissue evidence="7">Whole animal</tissue>
    </source>
</reference>
<evidence type="ECO:0000313" key="8">
    <source>
        <dbReference type="Proteomes" id="UP001175271"/>
    </source>
</evidence>
<feature type="transmembrane region" description="Helical" evidence="5">
    <location>
        <begin position="130"/>
        <end position="149"/>
    </location>
</feature>
<dbReference type="EMBL" id="JAUCMV010000002">
    <property type="protein sequence ID" value="KAK0420995.1"/>
    <property type="molecule type" value="Genomic_DNA"/>
</dbReference>
<dbReference type="InterPro" id="IPR019424">
    <property type="entry name" value="7TM_GPCR_Srsx"/>
</dbReference>
<gene>
    <name evidence="7" type="ORF">QR680_015010</name>
</gene>
<feature type="transmembrane region" description="Helical" evidence="5">
    <location>
        <begin position="299"/>
        <end position="319"/>
    </location>
</feature>
<dbReference type="SMART" id="SM01381">
    <property type="entry name" value="7TM_GPCR_Srsx"/>
    <property type="match status" value="2"/>
</dbReference>
<feature type="transmembrane region" description="Helical" evidence="5">
    <location>
        <begin position="90"/>
        <end position="110"/>
    </location>
</feature>
<dbReference type="Gene3D" id="1.20.1070.10">
    <property type="entry name" value="Rhodopsin 7-helix transmembrane proteins"/>
    <property type="match status" value="2"/>
</dbReference>
<dbReference type="SUPFAM" id="SSF81321">
    <property type="entry name" value="Family A G protein-coupled receptor-like"/>
    <property type="match status" value="2"/>
</dbReference>
<comment type="caution">
    <text evidence="7">The sequence shown here is derived from an EMBL/GenBank/DDBJ whole genome shotgun (WGS) entry which is preliminary data.</text>
</comment>
<dbReference type="InterPro" id="IPR000276">
    <property type="entry name" value="GPCR_Rhodpsn"/>
</dbReference>
<keyword evidence="3 5" id="KW-1133">Transmembrane helix</keyword>